<dbReference type="PANTHER" id="PTHR45526:SF1">
    <property type="entry name" value="TRANSCRIPTIONAL REGULATORY PROTEIN DCUR-RELATED"/>
    <property type="match status" value="1"/>
</dbReference>
<keyword evidence="6" id="KW-0238">DNA-binding</keyword>
<gene>
    <name evidence="10" type="ORF">METZ01_LOCUS153069</name>
</gene>
<evidence type="ECO:0000256" key="3">
    <source>
        <dbReference type="ARBA" id="ARBA00022553"/>
    </source>
</evidence>
<keyword evidence="8" id="KW-0804">Transcription</keyword>
<dbReference type="SMART" id="SM00448">
    <property type="entry name" value="REC"/>
    <property type="match status" value="1"/>
</dbReference>
<keyword evidence="7" id="KW-0010">Activator</keyword>
<sequence>MNLRVQIIDDDVRIAEIHRQYVEKTEGFEVVGIANTLEDAQSQLDVLEPDLLLLDIFFPEGNGLEFLKKARLHNKQVDVIPITAAKEVHLFNEALHGGVFDYILKPVVFSRFQATLERYRQTKNQLSSIDQLDQSEVDRALHTVRSGDLHELPELPKGIDRLTLEKVQQVFGSSQDSRLTSEEVASHIGASRTTVRRYLEYLVSQIILDVDVSYGGVGRPERRYFIKQPH</sequence>
<evidence type="ECO:0000256" key="7">
    <source>
        <dbReference type="ARBA" id="ARBA00023159"/>
    </source>
</evidence>
<dbReference type="InterPro" id="IPR051271">
    <property type="entry name" value="2C-system_Tx_regulators"/>
</dbReference>
<dbReference type="GO" id="GO:0005737">
    <property type="term" value="C:cytoplasm"/>
    <property type="evidence" value="ECO:0007669"/>
    <property type="project" value="UniProtKB-SubCell"/>
</dbReference>
<evidence type="ECO:0000313" key="10">
    <source>
        <dbReference type="EMBL" id="SVB00215.1"/>
    </source>
</evidence>
<dbReference type="PIRSF" id="PIRSF006171">
    <property type="entry name" value="RR_citrat_malat"/>
    <property type="match status" value="1"/>
</dbReference>
<dbReference type="Gene3D" id="3.40.50.2300">
    <property type="match status" value="1"/>
</dbReference>
<dbReference type="Pfam" id="PF00072">
    <property type="entry name" value="Response_reg"/>
    <property type="match status" value="1"/>
</dbReference>
<dbReference type="EMBL" id="UINC01025153">
    <property type="protein sequence ID" value="SVB00215.1"/>
    <property type="molecule type" value="Genomic_DNA"/>
</dbReference>
<evidence type="ECO:0000256" key="2">
    <source>
        <dbReference type="ARBA" id="ARBA00022490"/>
    </source>
</evidence>
<evidence type="ECO:0000259" key="9">
    <source>
        <dbReference type="PROSITE" id="PS50110"/>
    </source>
</evidence>
<dbReference type="InterPro" id="IPR001789">
    <property type="entry name" value="Sig_transdc_resp-reg_receiver"/>
</dbReference>
<dbReference type="GO" id="GO:0000156">
    <property type="term" value="F:phosphorelay response regulator activity"/>
    <property type="evidence" value="ECO:0007669"/>
    <property type="project" value="TreeGrafter"/>
</dbReference>
<proteinExistence type="predicted"/>
<evidence type="ECO:0000256" key="4">
    <source>
        <dbReference type="ARBA" id="ARBA00023012"/>
    </source>
</evidence>
<keyword evidence="5" id="KW-0805">Transcription regulation</keyword>
<dbReference type="PANTHER" id="PTHR45526">
    <property type="entry name" value="TRANSCRIPTIONAL REGULATORY PROTEIN DPIA"/>
    <property type="match status" value="1"/>
</dbReference>
<organism evidence="10">
    <name type="scientific">marine metagenome</name>
    <dbReference type="NCBI Taxonomy" id="408172"/>
    <lineage>
        <taxon>unclassified sequences</taxon>
        <taxon>metagenomes</taxon>
        <taxon>ecological metagenomes</taxon>
    </lineage>
</organism>
<name>A0A382AF65_9ZZZZ</name>
<reference evidence="10" key="1">
    <citation type="submission" date="2018-05" db="EMBL/GenBank/DDBJ databases">
        <authorList>
            <person name="Lanie J.A."/>
            <person name="Ng W.-L."/>
            <person name="Kazmierczak K.M."/>
            <person name="Andrzejewski T.M."/>
            <person name="Davidsen T.M."/>
            <person name="Wayne K.J."/>
            <person name="Tettelin H."/>
            <person name="Glass J.I."/>
            <person name="Rusch D."/>
            <person name="Podicherti R."/>
            <person name="Tsui H.-C.T."/>
            <person name="Winkler M.E."/>
        </authorList>
    </citation>
    <scope>NUCLEOTIDE SEQUENCE</scope>
</reference>
<protein>
    <recommendedName>
        <fullName evidence="9">Response regulatory domain-containing protein</fullName>
    </recommendedName>
</protein>
<feature type="domain" description="Response regulatory" evidence="9">
    <location>
        <begin position="4"/>
        <end position="120"/>
    </location>
</feature>
<keyword evidence="2" id="KW-0963">Cytoplasm</keyword>
<dbReference type="InterPro" id="IPR048714">
    <property type="entry name" value="DpiA-like_HTH"/>
</dbReference>
<dbReference type="GO" id="GO:0003677">
    <property type="term" value="F:DNA binding"/>
    <property type="evidence" value="ECO:0007669"/>
    <property type="project" value="UniProtKB-KW"/>
</dbReference>
<evidence type="ECO:0000256" key="1">
    <source>
        <dbReference type="ARBA" id="ARBA00004496"/>
    </source>
</evidence>
<dbReference type="SUPFAM" id="SSF52172">
    <property type="entry name" value="CheY-like"/>
    <property type="match status" value="1"/>
</dbReference>
<keyword evidence="4" id="KW-0902">Two-component regulatory system</keyword>
<accession>A0A382AF65</accession>
<dbReference type="GO" id="GO:0003700">
    <property type="term" value="F:DNA-binding transcription factor activity"/>
    <property type="evidence" value="ECO:0007669"/>
    <property type="project" value="InterPro"/>
</dbReference>
<evidence type="ECO:0000256" key="8">
    <source>
        <dbReference type="ARBA" id="ARBA00023163"/>
    </source>
</evidence>
<evidence type="ECO:0000256" key="6">
    <source>
        <dbReference type="ARBA" id="ARBA00023125"/>
    </source>
</evidence>
<dbReference type="InterPro" id="IPR011006">
    <property type="entry name" value="CheY-like_superfamily"/>
</dbReference>
<dbReference type="AlphaFoldDB" id="A0A382AF65"/>
<dbReference type="PROSITE" id="PS50110">
    <property type="entry name" value="RESPONSE_REGULATORY"/>
    <property type="match status" value="1"/>
</dbReference>
<evidence type="ECO:0000256" key="5">
    <source>
        <dbReference type="ARBA" id="ARBA00023015"/>
    </source>
</evidence>
<dbReference type="InterPro" id="IPR024187">
    <property type="entry name" value="Sig_transdc_resp-reg_cit/mal"/>
</dbReference>
<comment type="subcellular location">
    <subcellularLocation>
        <location evidence="1">Cytoplasm</location>
    </subcellularLocation>
</comment>
<keyword evidence="3" id="KW-0597">Phosphoprotein</keyword>
<dbReference type="Pfam" id="PF20714">
    <property type="entry name" value="HTH_64"/>
    <property type="match status" value="1"/>
</dbReference>